<gene>
    <name evidence="1" type="ORF">DFQ11_1011031</name>
</gene>
<dbReference type="OrthoDB" id="9781481at2"/>
<evidence type="ECO:0000313" key="1">
    <source>
        <dbReference type="EMBL" id="PYE83593.1"/>
    </source>
</evidence>
<proteinExistence type="predicted"/>
<comment type="caution">
    <text evidence="1">The sequence shown here is derived from an EMBL/GenBank/DDBJ whole genome shotgun (WGS) entry which is preliminary data.</text>
</comment>
<dbReference type="InterPro" id="IPR052934">
    <property type="entry name" value="Methyl-DNA_Rec/Restrict_Enz"/>
</dbReference>
<protein>
    <recommendedName>
        <fullName evidence="3">Dynein-related subfamily AAA family protein</fullName>
    </recommendedName>
</protein>
<dbReference type="EMBL" id="QJTD01000001">
    <property type="protein sequence ID" value="PYE83593.1"/>
    <property type="molecule type" value="Genomic_DNA"/>
</dbReference>
<dbReference type="PANTHER" id="PTHR37291:SF1">
    <property type="entry name" value="TYPE IV METHYL-DIRECTED RESTRICTION ENZYME ECOKMCRB SUBUNIT"/>
    <property type="match status" value="1"/>
</dbReference>
<reference evidence="1 2" key="1">
    <citation type="submission" date="2018-06" db="EMBL/GenBank/DDBJ databases">
        <title>Genomic Encyclopedia of Type Strains, Phase III (KMG-III): the genomes of soil and plant-associated and newly described type strains.</title>
        <authorList>
            <person name="Whitman W."/>
        </authorList>
    </citation>
    <scope>NUCLEOTIDE SEQUENCE [LARGE SCALE GENOMIC DNA]</scope>
    <source>
        <strain evidence="1 2">CECT 7945</strain>
    </source>
</reference>
<dbReference type="SUPFAM" id="SSF52540">
    <property type="entry name" value="P-loop containing nucleoside triphosphate hydrolases"/>
    <property type="match status" value="1"/>
</dbReference>
<dbReference type="Proteomes" id="UP000248054">
    <property type="component" value="Unassembled WGS sequence"/>
</dbReference>
<name>A0A2V4YI46_9FLAO</name>
<dbReference type="AlphaFoldDB" id="A0A2V4YI46"/>
<evidence type="ECO:0008006" key="3">
    <source>
        <dbReference type="Google" id="ProtNLM"/>
    </source>
</evidence>
<dbReference type="PANTHER" id="PTHR37291">
    <property type="entry name" value="5-METHYLCYTOSINE-SPECIFIC RESTRICTION ENZYME B"/>
    <property type="match status" value="1"/>
</dbReference>
<dbReference type="InterPro" id="IPR027417">
    <property type="entry name" value="P-loop_NTPase"/>
</dbReference>
<evidence type="ECO:0000313" key="2">
    <source>
        <dbReference type="Proteomes" id="UP000248054"/>
    </source>
</evidence>
<organism evidence="1 2">
    <name type="scientific">Winogradskyella epiphytica</name>
    <dbReference type="NCBI Taxonomy" id="262005"/>
    <lineage>
        <taxon>Bacteria</taxon>
        <taxon>Pseudomonadati</taxon>
        <taxon>Bacteroidota</taxon>
        <taxon>Flavobacteriia</taxon>
        <taxon>Flavobacteriales</taxon>
        <taxon>Flavobacteriaceae</taxon>
        <taxon>Winogradskyella</taxon>
    </lineage>
</organism>
<sequence length="707" mass="81271">MTNNLLDFSQFENTDSKFTAELEKRGGNITFSNSGKGGNKKYFNLSLDSFLNCLKDIKNNISEFVGHEGYVERDWRDLGSQFFNDGPANAQITVQTKPMFTTLSKIIMWANSPLLKDIDPEQYINLEISKIELAITKLDELTDKFKPVTSNESEEAQISSNSIRDFSLMVFKHFYKDNWEAVLSESQTKNSTIKGKEYIIYDHDWFKNLIGKFDKPQNKESLSSANTIRFFEEPIYIKDDKYYYFTTQWNANGEYNLSFKNLKNFIENRFPSYILLQDGKTFILTLKGNCKPKITQIKFDSESFQEACKNSGLIYKPELITRYIASLTTKPFVLLSGLSGSGKTKLAEAFAKWICESDEQYTLIPVGADWTNREPLLGYVNALDNKEYILPENGALKLLIEANNEVNKDKPYFLILDEMNLSHVERYFADFLSVMESKNEFKLHSTKTNLNSNDIEGFENAIEVPNALTWPKNLYVIGTVNIDETTYMFSPKVLDRANVIEFRVSDTDLNDYFESVIPLDMKKLLDDETKIGLGAQFGKDFVLKSNEEIDEETKKTRNKNLEKLNTELKEFFSALQDVGAEFGYRTVSEIQTLFEQIESINPNLKKIDLFSNVYPINDNFKIDVAIMQKLLPKLHGSRNKLVGVLKVLATLCYDRDLSKAFNDEQKRDIFTNTDKIEAKVIYPISLNKITRMYNNVIANGFTSYAEA</sequence>
<dbReference type="RefSeq" id="WP_110474735.1">
    <property type="nucleotide sequence ID" value="NZ_BMWQ01000001.1"/>
</dbReference>
<dbReference type="Gene3D" id="3.40.50.300">
    <property type="entry name" value="P-loop containing nucleotide triphosphate hydrolases"/>
    <property type="match status" value="1"/>
</dbReference>
<keyword evidence="2" id="KW-1185">Reference proteome</keyword>
<accession>A0A2V4YI46</accession>